<name>A0ABQ9IRB1_9CUCU</name>
<evidence type="ECO:0000256" key="1">
    <source>
        <dbReference type="SAM" id="Coils"/>
    </source>
</evidence>
<dbReference type="EMBL" id="JAPWTJ010003318">
    <property type="protein sequence ID" value="KAJ8958568.1"/>
    <property type="molecule type" value="Genomic_DNA"/>
</dbReference>
<protein>
    <submittedName>
        <fullName evidence="3">Uncharacterized protein</fullName>
    </submittedName>
</protein>
<evidence type="ECO:0000313" key="3">
    <source>
        <dbReference type="EMBL" id="KAJ8958568.1"/>
    </source>
</evidence>
<reference evidence="3" key="1">
    <citation type="journal article" date="2023" name="Insect Mol. Biol.">
        <title>Genome sequencing provides insights into the evolution of gene families encoding plant cell wall-degrading enzymes in longhorned beetles.</title>
        <authorList>
            <person name="Shin N.R."/>
            <person name="Okamura Y."/>
            <person name="Kirsch R."/>
            <person name="Pauchet Y."/>
        </authorList>
    </citation>
    <scope>NUCLEOTIDE SEQUENCE</scope>
    <source>
        <strain evidence="3">MMC_N1</strain>
    </source>
</reference>
<proteinExistence type="predicted"/>
<dbReference type="Proteomes" id="UP001162164">
    <property type="component" value="Unassembled WGS sequence"/>
</dbReference>
<evidence type="ECO:0000256" key="2">
    <source>
        <dbReference type="SAM" id="MobiDB-lite"/>
    </source>
</evidence>
<gene>
    <name evidence="3" type="ORF">NQ317_005288</name>
</gene>
<feature type="region of interest" description="Disordered" evidence="2">
    <location>
        <begin position="125"/>
        <end position="149"/>
    </location>
</feature>
<sequence length="267" mass="30598">MSPEINGNPPSVTKRKKNREKRCPPTAMVTFSIYFPVNPHPCHNLSIPDISTYYSFLNYSTPSEPMSLPIYPMNYPSYNYSPNPNFNFMSNVSTPKNVAMTNNMSHLSGDNTEYLSLPVVNMDQNDDTSKRRFSDPGLPNESDSSSHSFEDKIIQKLTQQVSSLKENNRRLTRDVMEMRVEINMLKQQQSLRHYDREYEPGMLADVIREVRDAARVREDALLARVKHLLEEKQLSMWVNNLVYLRSGRCFWSSIVARAGQPGPTPGA</sequence>
<feature type="coiled-coil region" evidence="1">
    <location>
        <begin position="154"/>
        <end position="188"/>
    </location>
</feature>
<organism evidence="3 4">
    <name type="scientific">Molorchus minor</name>
    <dbReference type="NCBI Taxonomy" id="1323400"/>
    <lineage>
        <taxon>Eukaryota</taxon>
        <taxon>Metazoa</taxon>
        <taxon>Ecdysozoa</taxon>
        <taxon>Arthropoda</taxon>
        <taxon>Hexapoda</taxon>
        <taxon>Insecta</taxon>
        <taxon>Pterygota</taxon>
        <taxon>Neoptera</taxon>
        <taxon>Endopterygota</taxon>
        <taxon>Coleoptera</taxon>
        <taxon>Polyphaga</taxon>
        <taxon>Cucujiformia</taxon>
        <taxon>Chrysomeloidea</taxon>
        <taxon>Cerambycidae</taxon>
        <taxon>Lamiinae</taxon>
        <taxon>Monochamini</taxon>
        <taxon>Molorchus</taxon>
    </lineage>
</organism>
<comment type="caution">
    <text evidence="3">The sequence shown here is derived from an EMBL/GenBank/DDBJ whole genome shotgun (WGS) entry which is preliminary data.</text>
</comment>
<feature type="region of interest" description="Disordered" evidence="2">
    <location>
        <begin position="1"/>
        <end position="21"/>
    </location>
</feature>
<accession>A0ABQ9IRB1</accession>
<keyword evidence="4" id="KW-1185">Reference proteome</keyword>
<keyword evidence="1" id="KW-0175">Coiled coil</keyword>
<evidence type="ECO:0000313" key="4">
    <source>
        <dbReference type="Proteomes" id="UP001162164"/>
    </source>
</evidence>